<proteinExistence type="predicted"/>
<name>A0A1W1UWW9_9DEIO</name>
<protein>
    <submittedName>
        <fullName evidence="1">Uncharacterized protein</fullName>
    </submittedName>
</protein>
<reference evidence="1 2" key="1">
    <citation type="submission" date="2017-04" db="EMBL/GenBank/DDBJ databases">
        <authorList>
            <person name="Afonso C.L."/>
            <person name="Miller P.J."/>
            <person name="Scott M.A."/>
            <person name="Spackman E."/>
            <person name="Goraichik I."/>
            <person name="Dimitrov K.M."/>
            <person name="Suarez D.L."/>
            <person name="Swayne D.E."/>
        </authorList>
    </citation>
    <scope>NUCLEOTIDE SEQUENCE [LARGE SCALE GENOMIC DNA]</scope>
    <source>
        <strain evidence="1 2">KR-140</strain>
    </source>
</reference>
<dbReference type="Proteomes" id="UP000192582">
    <property type="component" value="Unassembled WGS sequence"/>
</dbReference>
<evidence type="ECO:0000313" key="2">
    <source>
        <dbReference type="Proteomes" id="UP000192582"/>
    </source>
</evidence>
<gene>
    <name evidence="1" type="ORF">SAMN00790413_03486</name>
</gene>
<keyword evidence="2" id="KW-1185">Reference proteome</keyword>
<dbReference type="AlphaFoldDB" id="A0A1W1UWW9"/>
<organism evidence="1 2">
    <name type="scientific">Deinococcus hopiensis KR-140</name>
    <dbReference type="NCBI Taxonomy" id="695939"/>
    <lineage>
        <taxon>Bacteria</taxon>
        <taxon>Thermotogati</taxon>
        <taxon>Deinococcota</taxon>
        <taxon>Deinococci</taxon>
        <taxon>Deinococcales</taxon>
        <taxon>Deinococcaceae</taxon>
        <taxon>Deinococcus</taxon>
    </lineage>
</organism>
<sequence>MLSFSPSDTLPLVSFLMPGGEPTLRNWQFSGVFGASFSPNALPTLRGGHHATLALMYASLDALEGHWDRYRVEPTASLLPGQALQSRKKPLPEDLHVAALIADFHRVRPAAISPLIDGRHRVAHRHRLGLSRTVVYQADQPWLKFTSDQITRTGEGFDLTVMMACMRPHVEEAYERLATWNLTGFPYPTVFLPGLMDGAEWAIRSDRGHLCDLFGWIEEDTQVSSPGGQRVHQVRTADGPVTLYATAPKLDGALAYAARERQGFQLADTAALTLTLQEQDKTPKPEDAVPAITHLHTSAGWQTVVLTGCETIRTRLAQGKRETLVYVQADPRPITFTPEEARVWSSVRRLPHRFVQTAWIRHRKLRSMGRLLYPTPKQTWT</sequence>
<accession>A0A1W1UWW9</accession>
<evidence type="ECO:0000313" key="1">
    <source>
        <dbReference type="EMBL" id="SMB85638.1"/>
    </source>
</evidence>
<dbReference type="EMBL" id="FWWU01000008">
    <property type="protein sequence ID" value="SMB85638.1"/>
    <property type="molecule type" value="Genomic_DNA"/>
</dbReference>